<evidence type="ECO:0000313" key="6">
    <source>
        <dbReference type="Proteomes" id="UP001447188"/>
    </source>
</evidence>
<feature type="repeat" description="ANK" evidence="3">
    <location>
        <begin position="168"/>
        <end position="200"/>
    </location>
</feature>
<dbReference type="PANTHER" id="PTHR24124:SF14">
    <property type="entry name" value="CHROMOSOME UNDETERMINED SCAFFOLD_25, WHOLE GENOME SHOTGUN SEQUENCE"/>
    <property type="match status" value="1"/>
</dbReference>
<keyword evidence="1" id="KW-0677">Repeat</keyword>
<evidence type="ECO:0000313" key="5">
    <source>
        <dbReference type="EMBL" id="KAL0631698.1"/>
    </source>
</evidence>
<dbReference type="SUPFAM" id="SSF81383">
    <property type="entry name" value="F-box domain"/>
    <property type="match status" value="1"/>
</dbReference>
<dbReference type="SUPFAM" id="SSF48403">
    <property type="entry name" value="Ankyrin repeat"/>
    <property type="match status" value="1"/>
</dbReference>
<dbReference type="PANTHER" id="PTHR24124">
    <property type="entry name" value="ANKYRIN REPEAT FAMILY A"/>
    <property type="match status" value="1"/>
</dbReference>
<protein>
    <submittedName>
        <fullName evidence="5">Actin- protein 3</fullName>
    </submittedName>
</protein>
<dbReference type="PROSITE" id="PS50088">
    <property type="entry name" value="ANK_REPEAT"/>
    <property type="match status" value="4"/>
</dbReference>
<comment type="caution">
    <text evidence="5">The sequence shown here is derived from an EMBL/GenBank/DDBJ whole genome shotgun (WGS) entry which is preliminary data.</text>
</comment>
<evidence type="ECO:0000256" key="3">
    <source>
        <dbReference type="PROSITE-ProRule" id="PRU00023"/>
    </source>
</evidence>
<dbReference type="SMART" id="SM00248">
    <property type="entry name" value="ANK"/>
    <property type="match status" value="5"/>
</dbReference>
<feature type="repeat" description="ANK" evidence="3">
    <location>
        <begin position="131"/>
        <end position="163"/>
    </location>
</feature>
<evidence type="ECO:0000256" key="2">
    <source>
        <dbReference type="ARBA" id="ARBA00023043"/>
    </source>
</evidence>
<name>A0ABR3G758_9PEZI</name>
<dbReference type="InterPro" id="IPR002110">
    <property type="entry name" value="Ankyrin_rpt"/>
</dbReference>
<dbReference type="Pfam" id="PF12796">
    <property type="entry name" value="Ank_2"/>
    <property type="match status" value="2"/>
</dbReference>
<dbReference type="PROSITE" id="PS50181">
    <property type="entry name" value="FBOX"/>
    <property type="match status" value="1"/>
</dbReference>
<dbReference type="Proteomes" id="UP001447188">
    <property type="component" value="Unassembled WGS sequence"/>
</dbReference>
<evidence type="ECO:0000256" key="1">
    <source>
        <dbReference type="ARBA" id="ARBA00022737"/>
    </source>
</evidence>
<evidence type="ECO:0000259" key="4">
    <source>
        <dbReference type="PROSITE" id="PS50181"/>
    </source>
</evidence>
<feature type="repeat" description="ANK" evidence="3">
    <location>
        <begin position="95"/>
        <end position="127"/>
    </location>
</feature>
<dbReference type="InterPro" id="IPR001810">
    <property type="entry name" value="F-box_dom"/>
</dbReference>
<feature type="repeat" description="ANK" evidence="3">
    <location>
        <begin position="50"/>
        <end position="78"/>
    </location>
</feature>
<dbReference type="InterPro" id="IPR036047">
    <property type="entry name" value="F-box-like_dom_sf"/>
</dbReference>
<dbReference type="Gene3D" id="1.25.40.20">
    <property type="entry name" value="Ankyrin repeat-containing domain"/>
    <property type="match status" value="1"/>
</dbReference>
<organism evidence="5 6">
    <name type="scientific">Discina gigas</name>
    <dbReference type="NCBI Taxonomy" id="1032678"/>
    <lineage>
        <taxon>Eukaryota</taxon>
        <taxon>Fungi</taxon>
        <taxon>Dikarya</taxon>
        <taxon>Ascomycota</taxon>
        <taxon>Pezizomycotina</taxon>
        <taxon>Pezizomycetes</taxon>
        <taxon>Pezizales</taxon>
        <taxon>Discinaceae</taxon>
        <taxon>Discina</taxon>
    </lineage>
</organism>
<keyword evidence="2 3" id="KW-0040">ANK repeat</keyword>
<proteinExistence type="predicted"/>
<reference evidence="5 6" key="1">
    <citation type="submission" date="2024-02" db="EMBL/GenBank/DDBJ databases">
        <title>Discinaceae phylogenomics.</title>
        <authorList>
            <person name="Dirks A.C."/>
            <person name="James T.Y."/>
        </authorList>
    </citation>
    <scope>NUCLEOTIDE SEQUENCE [LARGE SCALE GENOMIC DNA]</scope>
    <source>
        <strain evidence="5 6">ACD0624</strain>
    </source>
</reference>
<sequence>MSLVLLPNEIVLDIAQYLDARSLNALLRSCRHLTLLLSPLLYNLALEDHDGVPPLIVAAERGYEFLARVLLQRGVEVDPKVLRYQYERGLRAGYELVTPLRQAVVFRHEPVVELLLSNGADVVIPSAPSAPRKTLLHLAVGSGSETITRLVLEHGAGIIDIDMVRKSTSETALHRAARDGQTRIVELLLEWGADATVRNRWGDTAMGGAVRYGCVEVVRILSEHGSGRFGRRVAG</sequence>
<gene>
    <name evidence="5" type="primary">arp3_5</name>
    <name evidence="5" type="ORF">Q9L58_009442</name>
</gene>
<dbReference type="CDD" id="cd09917">
    <property type="entry name" value="F-box_SF"/>
    <property type="match status" value="1"/>
</dbReference>
<keyword evidence="6" id="KW-1185">Reference proteome</keyword>
<accession>A0ABR3G758</accession>
<dbReference type="EMBL" id="JBBBZM010000220">
    <property type="protein sequence ID" value="KAL0631698.1"/>
    <property type="molecule type" value="Genomic_DNA"/>
</dbReference>
<dbReference type="PROSITE" id="PS50297">
    <property type="entry name" value="ANK_REP_REGION"/>
    <property type="match status" value="3"/>
</dbReference>
<dbReference type="InterPro" id="IPR036770">
    <property type="entry name" value="Ankyrin_rpt-contain_sf"/>
</dbReference>
<feature type="domain" description="F-box" evidence="4">
    <location>
        <begin position="1"/>
        <end position="49"/>
    </location>
</feature>